<keyword evidence="3" id="KW-1185">Reference proteome</keyword>
<sequence length="151" mass="16861">MMAELGDDFLRSLAGAVDSAREDLEAFRSWQPAWFPTMAERTLASFGHDRIWDSLGQLLGPHDGMLPGMEEVRLAAGYRWDRETRSMGPALLSYRDGQDNVMWAVEIESPADAVTPIRVKQVDWPPPPRIELPSTRQGRVAPGNGDRSTEP</sequence>
<dbReference type="EMBL" id="JBHLYQ010000016">
    <property type="protein sequence ID" value="MFC0081124.1"/>
    <property type="molecule type" value="Genomic_DNA"/>
</dbReference>
<proteinExistence type="predicted"/>
<evidence type="ECO:0000313" key="2">
    <source>
        <dbReference type="EMBL" id="MFC0081124.1"/>
    </source>
</evidence>
<evidence type="ECO:0000313" key="3">
    <source>
        <dbReference type="Proteomes" id="UP001589788"/>
    </source>
</evidence>
<organism evidence="2 3">
    <name type="scientific">Aciditerrimonas ferrireducens</name>
    <dbReference type="NCBI Taxonomy" id="667306"/>
    <lineage>
        <taxon>Bacteria</taxon>
        <taxon>Bacillati</taxon>
        <taxon>Actinomycetota</taxon>
        <taxon>Acidimicrobiia</taxon>
        <taxon>Acidimicrobiales</taxon>
        <taxon>Acidimicrobiaceae</taxon>
        <taxon>Aciditerrimonas</taxon>
    </lineage>
</organism>
<reference evidence="2 3" key="1">
    <citation type="submission" date="2024-09" db="EMBL/GenBank/DDBJ databases">
        <authorList>
            <person name="Sun Q."/>
            <person name="Mori K."/>
        </authorList>
    </citation>
    <scope>NUCLEOTIDE SEQUENCE [LARGE SCALE GENOMIC DNA]</scope>
    <source>
        <strain evidence="2 3">JCM 15389</strain>
    </source>
</reference>
<dbReference type="RefSeq" id="WP_377788070.1">
    <property type="nucleotide sequence ID" value="NZ_JBHLYQ010000016.1"/>
</dbReference>
<name>A0ABV6C0B6_9ACTN</name>
<protein>
    <submittedName>
        <fullName evidence="2">Uncharacterized protein</fullName>
    </submittedName>
</protein>
<accession>A0ABV6C0B6</accession>
<evidence type="ECO:0000256" key="1">
    <source>
        <dbReference type="SAM" id="MobiDB-lite"/>
    </source>
</evidence>
<dbReference type="Proteomes" id="UP001589788">
    <property type="component" value="Unassembled WGS sequence"/>
</dbReference>
<gene>
    <name evidence="2" type="ORF">ACFFRE_02980</name>
</gene>
<feature type="region of interest" description="Disordered" evidence="1">
    <location>
        <begin position="121"/>
        <end position="151"/>
    </location>
</feature>
<comment type="caution">
    <text evidence="2">The sequence shown here is derived from an EMBL/GenBank/DDBJ whole genome shotgun (WGS) entry which is preliminary data.</text>
</comment>